<dbReference type="RefSeq" id="WP_090407538.1">
    <property type="nucleotide sequence ID" value="NZ_FNKM01000002.1"/>
</dbReference>
<evidence type="ECO:0008006" key="5">
    <source>
        <dbReference type="Google" id="ProtNLM"/>
    </source>
</evidence>
<protein>
    <recommendedName>
        <fullName evidence="5">Core-binding (CB) domain-containing protein</fullName>
    </recommendedName>
</protein>
<keyword evidence="3" id="KW-1185">Reference proteome</keyword>
<dbReference type="OrthoDB" id="6092950at2"/>
<gene>
    <name evidence="2" type="ORF">FIV39_18850</name>
    <name evidence="1" type="ORF">SAMN04490186_5684</name>
</gene>
<reference evidence="2 4" key="2">
    <citation type="submission" date="2019-06" db="EMBL/GenBank/DDBJ databases">
        <title>Pseudomonas bimorpha sp. nov. isolated from bovine raw milk and skim milk concentrate.</title>
        <authorList>
            <person name="Hofmann K."/>
            <person name="Huptas C."/>
            <person name="Doll E."/>
            <person name="Scherer S."/>
            <person name="Wenning M."/>
        </authorList>
    </citation>
    <scope>NUCLEOTIDE SEQUENCE [LARGE SCALE GENOMIC DNA]</scope>
    <source>
        <strain evidence="2 4">DSM 17515</strain>
    </source>
</reference>
<dbReference type="AlphaFoldDB" id="A0A1H1IGL3"/>
<name>A0A1H1IGL3_9PSED</name>
<comment type="caution">
    <text evidence="2">The sequence shown here is derived from an EMBL/GenBank/DDBJ whole genome shotgun (WGS) entry which is preliminary data.</text>
</comment>
<proteinExistence type="predicted"/>
<evidence type="ECO:0000313" key="1">
    <source>
        <dbReference type="EMBL" id="SDR36887.1"/>
    </source>
</evidence>
<organism evidence="2 4">
    <name type="scientific">Pseudomonas grimontii</name>
    <dbReference type="NCBI Taxonomy" id="129847"/>
    <lineage>
        <taxon>Bacteria</taxon>
        <taxon>Pseudomonadati</taxon>
        <taxon>Pseudomonadota</taxon>
        <taxon>Gammaproteobacteria</taxon>
        <taxon>Pseudomonadales</taxon>
        <taxon>Pseudomonadaceae</taxon>
        <taxon>Pseudomonas</taxon>
    </lineage>
</organism>
<accession>A0A1H1IGL3</accession>
<dbReference type="Proteomes" id="UP000317267">
    <property type="component" value="Unassembled WGS sequence"/>
</dbReference>
<evidence type="ECO:0000313" key="4">
    <source>
        <dbReference type="Proteomes" id="UP000317267"/>
    </source>
</evidence>
<dbReference type="EMBL" id="FNKM01000002">
    <property type="protein sequence ID" value="SDR36887.1"/>
    <property type="molecule type" value="Genomic_DNA"/>
</dbReference>
<dbReference type="Proteomes" id="UP000198740">
    <property type="component" value="Unassembled WGS sequence"/>
</dbReference>
<reference evidence="1 3" key="1">
    <citation type="submission" date="2016-10" db="EMBL/GenBank/DDBJ databases">
        <authorList>
            <person name="Varghese N."/>
            <person name="Submissions S."/>
        </authorList>
    </citation>
    <scope>NUCLEOTIDE SEQUENCE [LARGE SCALE GENOMIC DNA]</scope>
    <source>
        <strain evidence="1 3">BS2976</strain>
    </source>
</reference>
<dbReference type="EMBL" id="VFES01000012">
    <property type="protein sequence ID" value="TWR64253.1"/>
    <property type="molecule type" value="Genomic_DNA"/>
</dbReference>
<evidence type="ECO:0000313" key="3">
    <source>
        <dbReference type="Proteomes" id="UP000198740"/>
    </source>
</evidence>
<sequence length="558" mass="62780">MGKRKVFTKTDLSVPQVEHSHDATGTVIVLPELIPPAYTRVNFRRNATLARGIDFACWYGMGIDSITYACQRQTERFLSQQDMEIEVSSVASFCKGGLRHFLNFLILRATALSRELTLNDIDRALIDDFLGYLAGLGITTLSQRGHYTGAKTVLHVLGRRGIISLITTGENTTFPRNPFPNLGKNKGETPLPKRQRQAFTSALRQAIMPIWNDDVSVTGELLAYAVLTVALYTGRNSTPLLEMDHDCLRAHPKDNSVFLVLWKRRGHSSSKVALRARSPTTRLLESTPTVKTNIERLIRRVLAHSETLRAEAPDDIKNRVWLYRVHRGRGLGDVIALTEGALKNATKKLVADYGLVDTDGQPLRINISRLRKTFANRIFELLEGDLMTTAIALGNTSQVAGRNYLAPSADSRRKWQFMGEIMVQELLSRTIGATYKTTPIGRCGDPVNGQYAPKREGEACFSFLNCLRCKHYAVTGDDLHRLFSFYFRVFAERSRMSKQRWAQEYAHIPRLIDDYIVAEGLRRGVFKATAVDAAREHARRAPHPFWSSDVVNSLEIFA</sequence>
<evidence type="ECO:0000313" key="2">
    <source>
        <dbReference type="EMBL" id="TWR64253.1"/>
    </source>
</evidence>